<evidence type="ECO:0000256" key="1">
    <source>
        <dbReference type="SAM" id="MobiDB-lite"/>
    </source>
</evidence>
<evidence type="ECO:0000313" key="3">
    <source>
        <dbReference type="EMBL" id="MBO4204835.1"/>
    </source>
</evidence>
<dbReference type="Proteomes" id="UP000823521">
    <property type="component" value="Unassembled WGS sequence"/>
</dbReference>
<proteinExistence type="predicted"/>
<reference evidence="3 4" key="1">
    <citation type="submission" date="2019-12" db="EMBL/GenBank/DDBJ databases">
        <title>Whole genome sequencing of endophytic Actinobacterium Micromonospora sp. MPMI6T.</title>
        <authorList>
            <person name="Evv R."/>
            <person name="Podile A.R."/>
        </authorList>
    </citation>
    <scope>NUCLEOTIDE SEQUENCE [LARGE SCALE GENOMIC DNA]</scope>
    <source>
        <strain evidence="3 4">MPMI6</strain>
    </source>
</reference>
<feature type="region of interest" description="Disordered" evidence="1">
    <location>
        <begin position="132"/>
        <end position="163"/>
    </location>
</feature>
<accession>A0ABS3VJY9</accession>
<evidence type="ECO:0000256" key="2">
    <source>
        <dbReference type="SAM" id="Phobius"/>
    </source>
</evidence>
<feature type="transmembrane region" description="Helical" evidence="2">
    <location>
        <begin position="12"/>
        <end position="32"/>
    </location>
</feature>
<evidence type="ECO:0000313" key="4">
    <source>
        <dbReference type="Proteomes" id="UP000823521"/>
    </source>
</evidence>
<gene>
    <name evidence="3" type="ORF">GSF22_02265</name>
</gene>
<keyword evidence="2" id="KW-1133">Transmembrane helix</keyword>
<keyword evidence="2" id="KW-0472">Membrane</keyword>
<comment type="caution">
    <text evidence="3">The sequence shown here is derived from an EMBL/GenBank/DDBJ whole genome shotgun (WGS) entry which is preliminary data.</text>
</comment>
<name>A0ABS3VJY9_MICEH</name>
<protein>
    <submittedName>
        <fullName evidence="3">Uncharacterized protein</fullName>
    </submittedName>
</protein>
<keyword evidence="4" id="KW-1185">Reference proteome</keyword>
<keyword evidence="2" id="KW-0812">Transmembrane</keyword>
<sequence>MTEPHPTRPGRRWLVPALAGVFTFGLVTPWLAGVVTDYLRQEPGTRADTADVVSMFVGVLGLLTGVGALVVAVVQVRQARRGATAVAAIPDPATTTPPSAATAPGPVPAPGITQTVVSTGAGSPAIGVVNGRVVHHPSGPPPPVPPAAGADRPTAPESPVDQP</sequence>
<dbReference type="EMBL" id="WVUH01000007">
    <property type="protein sequence ID" value="MBO4204835.1"/>
    <property type="molecule type" value="Genomic_DNA"/>
</dbReference>
<organism evidence="3 4">
    <name type="scientific">Micromonospora echinofusca</name>
    <dbReference type="NCBI Taxonomy" id="47858"/>
    <lineage>
        <taxon>Bacteria</taxon>
        <taxon>Bacillati</taxon>
        <taxon>Actinomycetota</taxon>
        <taxon>Actinomycetes</taxon>
        <taxon>Micromonosporales</taxon>
        <taxon>Micromonosporaceae</taxon>
        <taxon>Micromonospora</taxon>
    </lineage>
</organism>
<feature type="transmembrane region" description="Helical" evidence="2">
    <location>
        <begin position="52"/>
        <end position="74"/>
    </location>
</feature>
<dbReference type="RefSeq" id="WP_208811022.1">
    <property type="nucleotide sequence ID" value="NZ_WVUH01000007.1"/>
</dbReference>